<comment type="caution">
    <text evidence="1">The sequence shown here is derived from an EMBL/GenBank/DDBJ whole genome shotgun (WGS) entry which is preliminary data.</text>
</comment>
<sequence length="58" mass="6174">MHIAADTPGADFGWHRDTQAQAVAQIIDVEAQWIVGVFLAGENVQSLPGIVLCILACL</sequence>
<dbReference type="Proteomes" id="UP000282378">
    <property type="component" value="Unassembled WGS sequence"/>
</dbReference>
<feature type="non-terminal residue" evidence="1">
    <location>
        <position position="58"/>
    </location>
</feature>
<evidence type="ECO:0000313" key="1">
    <source>
        <dbReference type="EMBL" id="RML75287.1"/>
    </source>
</evidence>
<proteinExistence type="predicted"/>
<dbReference type="AlphaFoldDB" id="A0A3M2YH11"/>
<accession>A0A3M2YH11</accession>
<dbReference type="EMBL" id="RBNL01002296">
    <property type="protein sequence ID" value="RML75287.1"/>
    <property type="molecule type" value="Genomic_DNA"/>
</dbReference>
<name>A0A3M2YH11_PSEYM</name>
<evidence type="ECO:0000313" key="2">
    <source>
        <dbReference type="Proteomes" id="UP000282378"/>
    </source>
</evidence>
<gene>
    <name evidence="1" type="ORF">APX70_00667</name>
</gene>
<organism evidence="1 2">
    <name type="scientific">Pseudomonas syringae pv. maculicola</name>
    <dbReference type="NCBI Taxonomy" id="59511"/>
    <lineage>
        <taxon>Bacteria</taxon>
        <taxon>Pseudomonadati</taxon>
        <taxon>Pseudomonadota</taxon>
        <taxon>Gammaproteobacteria</taxon>
        <taxon>Pseudomonadales</taxon>
        <taxon>Pseudomonadaceae</taxon>
        <taxon>Pseudomonas</taxon>
    </lineage>
</organism>
<reference evidence="1 2" key="1">
    <citation type="submission" date="2018-08" db="EMBL/GenBank/DDBJ databases">
        <title>Recombination of ecologically and evolutionarily significant loci maintains genetic cohesion in the Pseudomonas syringae species complex.</title>
        <authorList>
            <person name="Dillon M."/>
            <person name="Thakur S."/>
            <person name="Almeida R.N.D."/>
            <person name="Weir B.S."/>
            <person name="Guttman D.S."/>
        </authorList>
    </citation>
    <scope>NUCLEOTIDE SEQUENCE [LARGE SCALE GENOMIC DNA]</scope>
    <source>
        <strain evidence="1 2">88_10</strain>
    </source>
</reference>
<protein>
    <submittedName>
        <fullName evidence="1">Uncharacterized protein</fullName>
    </submittedName>
</protein>